<dbReference type="KEGG" id="kfv:AS188_13045"/>
<dbReference type="STRING" id="446860.AS188_13045"/>
<keyword evidence="3" id="KW-0282">Flagellum</keyword>
<reference evidence="2 4" key="1">
    <citation type="submission" date="2015-11" db="EMBL/GenBank/DDBJ databases">
        <title>Complete Genome Sequence of Kocuria flava strain HO-9041.</title>
        <authorList>
            <person name="Zhou M."/>
            <person name="Dai J."/>
        </authorList>
    </citation>
    <scope>NUCLEOTIDE SEQUENCE [LARGE SCALE GENOMIC DNA]</scope>
    <source>
        <strain evidence="2 4">HO-9041</strain>
    </source>
</reference>
<dbReference type="SMART" id="SM00858">
    <property type="entry name" value="SAF"/>
    <property type="match status" value="1"/>
</dbReference>
<gene>
    <name evidence="2" type="ORF">AS188_13045</name>
    <name evidence="3" type="ORF">KFL01_17640</name>
</gene>
<protein>
    <submittedName>
        <fullName evidence="3">Flagellar protein FlgA</fullName>
    </submittedName>
</protein>
<evidence type="ECO:0000313" key="3">
    <source>
        <dbReference type="EMBL" id="GEO92458.1"/>
    </source>
</evidence>
<reference evidence="3 5" key="2">
    <citation type="submission" date="2019-07" db="EMBL/GenBank/DDBJ databases">
        <title>Whole genome shotgun sequence of Kocuria flava NBRC 107626.</title>
        <authorList>
            <person name="Hosoyama A."/>
            <person name="Uohara A."/>
            <person name="Ohji S."/>
            <person name="Ichikawa N."/>
        </authorList>
    </citation>
    <scope>NUCLEOTIDE SEQUENCE [LARGE SCALE GENOMIC DNA]</scope>
    <source>
        <strain evidence="3 5">NBRC 107626</strain>
    </source>
</reference>
<dbReference type="RefSeq" id="WP_058859214.1">
    <property type="nucleotide sequence ID" value="NZ_BJZR01000044.1"/>
</dbReference>
<keyword evidence="3" id="KW-0966">Cell projection</keyword>
<dbReference type="InterPro" id="IPR013974">
    <property type="entry name" value="SAF"/>
</dbReference>
<dbReference type="EMBL" id="CP013254">
    <property type="protein sequence ID" value="ALU40527.1"/>
    <property type="molecule type" value="Genomic_DNA"/>
</dbReference>
<evidence type="ECO:0000259" key="1">
    <source>
        <dbReference type="SMART" id="SM00858"/>
    </source>
</evidence>
<evidence type="ECO:0000313" key="5">
    <source>
        <dbReference type="Proteomes" id="UP000321155"/>
    </source>
</evidence>
<proteinExistence type="predicted"/>
<accession>A0A0U3HYE8</accession>
<evidence type="ECO:0000313" key="2">
    <source>
        <dbReference type="EMBL" id="ALU40527.1"/>
    </source>
</evidence>
<name>A0A0U3HYE8_9MICC</name>
<dbReference type="AlphaFoldDB" id="A0A0U3HYE8"/>
<keyword evidence="5" id="KW-1185">Reference proteome</keyword>
<dbReference type="EMBL" id="BJZR01000044">
    <property type="protein sequence ID" value="GEO92458.1"/>
    <property type="molecule type" value="Genomic_DNA"/>
</dbReference>
<dbReference type="Proteomes" id="UP000321155">
    <property type="component" value="Unassembled WGS sequence"/>
</dbReference>
<dbReference type="OrthoDB" id="5192391at2"/>
<feature type="domain" description="SAF" evidence="1">
    <location>
        <begin position="50"/>
        <end position="113"/>
    </location>
</feature>
<sequence>MSATVGDTHSGGARFRRPAWRDPRLLTGLLLVLLSIAGVAAVVAATNRTEPYWAAARDIAVGQEVTAEDVVAVDVRLQDSAERYLPAASAPDPGTVAVQRIAGGELLPRTALADADRLDRKPVGIAVDHPLPDEAGPGSRVDVWVADPQRSGRGFEPARLLLPAAEIASVEAEQTALGAGGGTVVHVLVEDGPMEELVDALGNDARVTLVWNPAGRTS</sequence>
<organism evidence="2 4">
    <name type="scientific">Kocuria flava</name>
    <dbReference type="NCBI Taxonomy" id="446860"/>
    <lineage>
        <taxon>Bacteria</taxon>
        <taxon>Bacillati</taxon>
        <taxon>Actinomycetota</taxon>
        <taxon>Actinomycetes</taxon>
        <taxon>Micrococcales</taxon>
        <taxon>Micrococcaceae</taxon>
        <taxon>Kocuria</taxon>
    </lineage>
</organism>
<dbReference type="CDD" id="cd11614">
    <property type="entry name" value="SAF_CpaB_FlgA_like"/>
    <property type="match status" value="1"/>
</dbReference>
<keyword evidence="3" id="KW-0969">Cilium</keyword>
<evidence type="ECO:0000313" key="4">
    <source>
        <dbReference type="Proteomes" id="UP000057181"/>
    </source>
</evidence>
<dbReference type="Proteomes" id="UP000057181">
    <property type="component" value="Chromosome"/>
</dbReference>